<dbReference type="PANTHER" id="PTHR10655">
    <property type="entry name" value="LYSOPHOSPHOLIPASE-RELATED"/>
    <property type="match status" value="1"/>
</dbReference>
<dbReference type="EMBL" id="JACEMT010000049">
    <property type="protein sequence ID" value="MBA4502692.1"/>
    <property type="molecule type" value="Genomic_DNA"/>
</dbReference>
<dbReference type="Gene3D" id="3.40.50.1820">
    <property type="entry name" value="alpha/beta hydrolase"/>
    <property type="match status" value="1"/>
</dbReference>
<dbReference type="SUPFAM" id="SSF53474">
    <property type="entry name" value="alpha/beta-Hydrolases"/>
    <property type="match status" value="1"/>
</dbReference>
<comment type="similarity">
    <text evidence="1">Belongs to the AB hydrolase superfamily. AB hydrolase 2 family.</text>
</comment>
<dbReference type="RefSeq" id="WP_181739733.1">
    <property type="nucleotide sequence ID" value="NZ_JACEMT010000049.1"/>
</dbReference>
<dbReference type="InterPro" id="IPR050565">
    <property type="entry name" value="LYPA1-2/EST-like"/>
</dbReference>
<keyword evidence="2" id="KW-0378">Hydrolase</keyword>
<dbReference type="InterPro" id="IPR029058">
    <property type="entry name" value="AB_hydrolase_fold"/>
</dbReference>
<evidence type="ECO:0000256" key="2">
    <source>
        <dbReference type="ARBA" id="ARBA00022801"/>
    </source>
</evidence>
<protein>
    <submittedName>
        <fullName evidence="4">Esterase</fullName>
    </submittedName>
</protein>
<dbReference type="Pfam" id="PF02230">
    <property type="entry name" value="Abhydrolase_2"/>
    <property type="match status" value="1"/>
</dbReference>
<keyword evidence="5" id="KW-1185">Reference proteome</keyword>
<proteinExistence type="inferred from homology"/>
<evidence type="ECO:0000259" key="3">
    <source>
        <dbReference type="Pfam" id="PF02230"/>
    </source>
</evidence>
<dbReference type="Proteomes" id="UP000538931">
    <property type="component" value="Unassembled WGS sequence"/>
</dbReference>
<dbReference type="AlphaFoldDB" id="A0A7W2ACM5"/>
<reference evidence="4 5" key="1">
    <citation type="submission" date="2020-07" db="EMBL/GenBank/DDBJ databases">
        <title>Bacterium isolated from marien macroalgae.</title>
        <authorList>
            <person name="Zhu K."/>
            <person name="Lu D."/>
            <person name="Du Z."/>
        </authorList>
    </citation>
    <scope>NUCLEOTIDE SEQUENCE [LARGE SCALE GENOMIC DNA]</scope>
    <source>
        <strain evidence="4 5">3-1745</strain>
    </source>
</reference>
<dbReference type="InterPro" id="IPR003140">
    <property type="entry name" value="PLipase/COase/thioEstase"/>
</dbReference>
<evidence type="ECO:0000313" key="5">
    <source>
        <dbReference type="Proteomes" id="UP000538931"/>
    </source>
</evidence>
<evidence type="ECO:0000256" key="1">
    <source>
        <dbReference type="ARBA" id="ARBA00006499"/>
    </source>
</evidence>
<feature type="domain" description="Phospholipase/carboxylesterase/thioesterase" evidence="3">
    <location>
        <begin position="17"/>
        <end position="206"/>
    </location>
</feature>
<accession>A0A7W2ACM5</accession>
<sequence length="213" mass="22888">MTLPDMIEFPARGDTEYLFIVAHGVGSNKEDLAPLGEAFNHAIPGACCLVVDGFDPFDGPFGGRQWFSLQNITEENRPQRVSESLPRFIEMVEALQTREAVAPENTVLVGFSQGTIMSLEAIKAKDGLVGQVLGFSGRYAVLPEQAPTGTAIHLLHGEDDDVIPVDHARAAFKQLTKLGATVTLDTEPGVAHQITQQLLQRAAERVAASLGIA</sequence>
<gene>
    <name evidence="4" type="primary">ypfH</name>
    <name evidence="4" type="ORF">H1S06_09985</name>
</gene>
<organism evidence="4 5">
    <name type="scientific">Marinobacterium marinum</name>
    <dbReference type="NCBI Taxonomy" id="2756129"/>
    <lineage>
        <taxon>Bacteria</taxon>
        <taxon>Pseudomonadati</taxon>
        <taxon>Pseudomonadota</taxon>
        <taxon>Gammaproteobacteria</taxon>
        <taxon>Oceanospirillales</taxon>
        <taxon>Oceanospirillaceae</taxon>
        <taxon>Marinobacterium</taxon>
    </lineage>
</organism>
<dbReference type="PANTHER" id="PTHR10655:SF17">
    <property type="entry name" value="LYSOPHOSPHOLIPASE-LIKE PROTEIN 1"/>
    <property type="match status" value="1"/>
</dbReference>
<evidence type="ECO:0000313" key="4">
    <source>
        <dbReference type="EMBL" id="MBA4502692.1"/>
    </source>
</evidence>
<dbReference type="NCBIfam" id="NF008525">
    <property type="entry name" value="PRK11460.1"/>
    <property type="match status" value="1"/>
</dbReference>
<dbReference type="GO" id="GO:0016787">
    <property type="term" value="F:hydrolase activity"/>
    <property type="evidence" value="ECO:0007669"/>
    <property type="project" value="UniProtKB-KW"/>
</dbReference>
<name>A0A7W2ACM5_9GAMM</name>
<comment type="caution">
    <text evidence="4">The sequence shown here is derived from an EMBL/GenBank/DDBJ whole genome shotgun (WGS) entry which is preliminary data.</text>
</comment>